<evidence type="ECO:0000313" key="5">
    <source>
        <dbReference type="Proteomes" id="UP000286434"/>
    </source>
</evidence>
<evidence type="ECO:0000256" key="2">
    <source>
        <dbReference type="SAM" id="Phobius"/>
    </source>
</evidence>
<dbReference type="PANTHER" id="PTHR34475">
    <property type="match status" value="1"/>
</dbReference>
<feature type="compositionally biased region" description="Basic and acidic residues" evidence="1">
    <location>
        <begin position="160"/>
        <end position="182"/>
    </location>
</feature>
<dbReference type="Pfam" id="PF13413">
    <property type="entry name" value="HTH_25"/>
    <property type="match status" value="1"/>
</dbReference>
<dbReference type="RefSeq" id="WP_004890675.1">
    <property type="nucleotide sequence ID" value="NZ_CP021838.1"/>
</dbReference>
<dbReference type="CDD" id="cd00093">
    <property type="entry name" value="HTH_XRE"/>
    <property type="match status" value="1"/>
</dbReference>
<dbReference type="PANTHER" id="PTHR34475:SF1">
    <property type="entry name" value="CYTOSKELETON PROTEIN RODZ"/>
    <property type="match status" value="1"/>
</dbReference>
<proteinExistence type="predicted"/>
<dbReference type="SMART" id="SM00530">
    <property type="entry name" value="HTH_XRE"/>
    <property type="match status" value="1"/>
</dbReference>
<keyword evidence="2" id="KW-0472">Membrane</keyword>
<dbReference type="AlphaFoldDB" id="A0AAX2A0R8"/>
<gene>
    <name evidence="4" type="ORF">EA138_05515</name>
</gene>
<dbReference type="Proteomes" id="UP000286434">
    <property type="component" value="Unassembled WGS sequence"/>
</dbReference>
<dbReference type="InterPro" id="IPR025194">
    <property type="entry name" value="RodZ-like_C"/>
</dbReference>
<keyword evidence="2" id="KW-1133">Transmembrane helix</keyword>
<feature type="transmembrane region" description="Helical" evidence="2">
    <location>
        <begin position="109"/>
        <end position="130"/>
    </location>
</feature>
<reference evidence="4 5" key="1">
    <citation type="submission" date="2019-01" db="EMBL/GenBank/DDBJ databases">
        <title>Anoxybacillus flavithermus in powdered infant formula.</title>
        <authorList>
            <person name="Rhee M.S."/>
            <person name="Choi I.-G."/>
            <person name="Cho T.J."/>
            <person name="Park B."/>
        </authorList>
    </citation>
    <scope>NUCLEOTIDE SEQUENCE [LARGE SCALE GENOMIC DNA]</scope>
    <source>
        <strain evidence="4 5">FHS-PPAM212</strain>
    </source>
</reference>
<dbReference type="GO" id="GO:0003677">
    <property type="term" value="F:DNA binding"/>
    <property type="evidence" value="ECO:0007669"/>
    <property type="project" value="InterPro"/>
</dbReference>
<dbReference type="InterPro" id="IPR050400">
    <property type="entry name" value="Bact_Cytoskel_RodZ"/>
</dbReference>
<organism evidence="4 5">
    <name type="scientific">Anoxybacillus flavithermus</name>
    <dbReference type="NCBI Taxonomy" id="33934"/>
    <lineage>
        <taxon>Bacteria</taxon>
        <taxon>Bacillati</taxon>
        <taxon>Bacillota</taxon>
        <taxon>Bacilli</taxon>
        <taxon>Bacillales</taxon>
        <taxon>Anoxybacillaceae</taxon>
        <taxon>Anoxybacillus</taxon>
    </lineage>
</organism>
<protein>
    <submittedName>
        <fullName evidence="4">Helix-turn-helix domain-containing protein</fullName>
    </submittedName>
</protein>
<dbReference type="Pfam" id="PF13464">
    <property type="entry name" value="RodZ_C"/>
    <property type="match status" value="1"/>
</dbReference>
<sequence length="291" mass="33474">MFPLTELGKRLKEAREQSNMSLDDLQEITKIQKRYLIAIEQGNYVIMPGKFYVRAFIRQYAEAVGLDPEELFEQYANEIPNAQQEELPGELSRVKSRQLSEQGEKVLNILPKILIGMLAVGVAVVLWFFFQNRTMDEQPQEQVINEETEFEQSEQANEQQPEKQNEQQSEKQNEQQLEKEQEQPSTAMIKVVDTNGRKSTLEVTGEQLIIDIATKGDAWIEVKNGKGKAFTRKMMYANQAETFDLTNETEVLLVIGQTLNTEVKINGQTLEYPVNPSDHVRQDITIVYKKQ</sequence>
<keyword evidence="2" id="KW-0812">Transmembrane</keyword>
<name>A0AAX2A0R8_9BACL</name>
<dbReference type="InterPro" id="IPR010982">
    <property type="entry name" value="Lambda_DNA-bd_dom_sf"/>
</dbReference>
<dbReference type="EMBL" id="SBBW01000014">
    <property type="protein sequence ID" value="RWU14443.1"/>
    <property type="molecule type" value="Genomic_DNA"/>
</dbReference>
<dbReference type="InterPro" id="IPR001387">
    <property type="entry name" value="Cro/C1-type_HTH"/>
</dbReference>
<feature type="domain" description="HTH cro/C1-type" evidence="3">
    <location>
        <begin position="11"/>
        <end position="71"/>
    </location>
</feature>
<comment type="caution">
    <text evidence="4">The sequence shown here is derived from an EMBL/GenBank/DDBJ whole genome shotgun (WGS) entry which is preliminary data.</text>
</comment>
<evidence type="ECO:0000256" key="1">
    <source>
        <dbReference type="SAM" id="MobiDB-lite"/>
    </source>
</evidence>
<dbReference type="SUPFAM" id="SSF47413">
    <property type="entry name" value="lambda repressor-like DNA-binding domains"/>
    <property type="match status" value="1"/>
</dbReference>
<accession>A0AAX2A0R8</accession>
<dbReference type="PROSITE" id="PS50943">
    <property type="entry name" value="HTH_CROC1"/>
    <property type="match status" value="1"/>
</dbReference>
<evidence type="ECO:0000313" key="4">
    <source>
        <dbReference type="EMBL" id="RWU14443.1"/>
    </source>
</evidence>
<feature type="region of interest" description="Disordered" evidence="1">
    <location>
        <begin position="148"/>
        <end position="189"/>
    </location>
</feature>
<evidence type="ECO:0000259" key="3">
    <source>
        <dbReference type="PROSITE" id="PS50943"/>
    </source>
</evidence>
<dbReference type="Gene3D" id="1.10.260.40">
    <property type="entry name" value="lambda repressor-like DNA-binding domains"/>
    <property type="match status" value="1"/>
</dbReference>